<reference evidence="2" key="1">
    <citation type="submission" date="2017-01" db="EMBL/GenBank/DDBJ databases">
        <title>Genome Analysis of Deinococcus marmoris KOPRI26562.</title>
        <authorList>
            <person name="Kim J.H."/>
            <person name="Oh H.-M."/>
        </authorList>
    </citation>
    <scope>NUCLEOTIDE SEQUENCE [LARGE SCALE GENOMIC DNA]</scope>
    <source>
        <strain evidence="2">PAMC 26633</strain>
    </source>
</reference>
<dbReference type="Proteomes" id="UP000214720">
    <property type="component" value="Unassembled WGS sequence"/>
</dbReference>
<organism evidence="1 2">
    <name type="scientific">Caballeronia sordidicola</name>
    <name type="common">Burkholderia sordidicola</name>
    <dbReference type="NCBI Taxonomy" id="196367"/>
    <lineage>
        <taxon>Bacteria</taxon>
        <taxon>Pseudomonadati</taxon>
        <taxon>Pseudomonadota</taxon>
        <taxon>Betaproteobacteria</taxon>
        <taxon>Burkholderiales</taxon>
        <taxon>Burkholderiaceae</taxon>
        <taxon>Caballeronia</taxon>
    </lineage>
</organism>
<comment type="caution">
    <text evidence="1">The sequence shown here is derived from an EMBL/GenBank/DDBJ whole genome shotgun (WGS) entry which is preliminary data.</text>
</comment>
<protein>
    <submittedName>
        <fullName evidence="1">Uncharacterized protein</fullName>
    </submittedName>
</protein>
<gene>
    <name evidence="1" type="ORF">BSU04_30900</name>
</gene>
<sequence>MDFLSTHGGKPQTKFLPDPIDEKSIRVRKYREKLGTFREHR</sequence>
<dbReference type="AlphaFoldDB" id="A0A226WV10"/>
<dbReference type="EMBL" id="MTHB01000206">
    <property type="protein sequence ID" value="OXC74699.1"/>
    <property type="molecule type" value="Genomic_DNA"/>
</dbReference>
<evidence type="ECO:0000313" key="1">
    <source>
        <dbReference type="EMBL" id="OXC74699.1"/>
    </source>
</evidence>
<proteinExistence type="predicted"/>
<evidence type="ECO:0000313" key="2">
    <source>
        <dbReference type="Proteomes" id="UP000214720"/>
    </source>
</evidence>
<name>A0A226WV10_CABSO</name>
<accession>A0A226WV10</accession>